<reference evidence="2 3" key="1">
    <citation type="submission" date="2022-03" db="EMBL/GenBank/DDBJ databases">
        <authorList>
            <person name="Brunel B."/>
        </authorList>
    </citation>
    <scope>NUCLEOTIDE SEQUENCE [LARGE SCALE GENOMIC DNA]</scope>
    <source>
        <strain evidence="2">STM5069sample</strain>
    </source>
</reference>
<sequence>MPLVPANPEGAAWPGVSMGLAVTGSGLFLTTGHTGTDAQGEPVTTSVEDQVVALFENLKATLASAGLDFEHVAQIKAYLKSFDPDFMSTYRAVRSRYLNQTCPPTSIAVQAGLYDDRLLIEAELIAVVP</sequence>
<dbReference type="InterPro" id="IPR035959">
    <property type="entry name" value="RutC-like_sf"/>
</dbReference>
<organism evidence="2 3">
    <name type="scientific">Mesorhizobium escarrei</name>
    <dbReference type="NCBI Taxonomy" id="666018"/>
    <lineage>
        <taxon>Bacteria</taxon>
        <taxon>Pseudomonadati</taxon>
        <taxon>Pseudomonadota</taxon>
        <taxon>Alphaproteobacteria</taxon>
        <taxon>Hyphomicrobiales</taxon>
        <taxon>Phyllobacteriaceae</taxon>
        <taxon>Mesorhizobium</taxon>
    </lineage>
</organism>
<dbReference type="SUPFAM" id="SSF55298">
    <property type="entry name" value="YjgF-like"/>
    <property type="match status" value="1"/>
</dbReference>
<evidence type="ECO:0000256" key="1">
    <source>
        <dbReference type="ARBA" id="ARBA00010552"/>
    </source>
</evidence>
<proteinExistence type="inferred from homology"/>
<dbReference type="Pfam" id="PF01042">
    <property type="entry name" value="Ribonuc_L-PSP"/>
    <property type="match status" value="1"/>
</dbReference>
<evidence type="ECO:0000313" key="2">
    <source>
        <dbReference type="EMBL" id="CAH2408351.1"/>
    </source>
</evidence>
<dbReference type="EMBL" id="CAKXZT010000166">
    <property type="protein sequence ID" value="CAH2408351.1"/>
    <property type="molecule type" value="Genomic_DNA"/>
</dbReference>
<dbReference type="PANTHER" id="PTHR11803">
    <property type="entry name" value="2-IMINOBUTANOATE/2-IMINOPROPANOATE DEAMINASE RIDA"/>
    <property type="match status" value="1"/>
</dbReference>
<evidence type="ECO:0000313" key="3">
    <source>
        <dbReference type="Proteomes" id="UP001153050"/>
    </source>
</evidence>
<name>A0ABN8KHR4_9HYPH</name>
<dbReference type="EC" id="3.5.99.10" evidence="2"/>
<protein>
    <submittedName>
        <fullName evidence="2">2-iminobutanoate/2-iminopropanoate deaminase</fullName>
        <ecNumber evidence="2">3.5.99.10</ecNumber>
    </submittedName>
</protein>
<accession>A0ABN8KHR4</accession>
<gene>
    <name evidence="2" type="ORF">MES5069_680056</name>
</gene>
<dbReference type="PANTHER" id="PTHR11803:SF58">
    <property type="entry name" value="PROTEIN HMF1-RELATED"/>
    <property type="match status" value="1"/>
</dbReference>
<keyword evidence="3" id="KW-1185">Reference proteome</keyword>
<dbReference type="RefSeq" id="WP_254021620.1">
    <property type="nucleotide sequence ID" value="NZ_CAKXZT010000166.1"/>
</dbReference>
<comment type="caution">
    <text evidence="2">The sequence shown here is derived from an EMBL/GenBank/DDBJ whole genome shotgun (WGS) entry which is preliminary data.</text>
</comment>
<dbReference type="Gene3D" id="3.30.1330.40">
    <property type="entry name" value="RutC-like"/>
    <property type="match status" value="1"/>
</dbReference>
<comment type="similarity">
    <text evidence="1">Belongs to the RutC family.</text>
</comment>
<dbReference type="Proteomes" id="UP001153050">
    <property type="component" value="Unassembled WGS sequence"/>
</dbReference>
<dbReference type="InterPro" id="IPR006175">
    <property type="entry name" value="YjgF/YER057c/UK114"/>
</dbReference>
<dbReference type="GO" id="GO:0120241">
    <property type="term" value="F:2-iminobutanoate/2-iminopropanoate deaminase"/>
    <property type="evidence" value="ECO:0007669"/>
    <property type="project" value="UniProtKB-EC"/>
</dbReference>
<keyword evidence="2" id="KW-0378">Hydrolase</keyword>